<sequence>MNHIELAEKCDEIRSALKVALYRVDLPPLVAIALCVEIDRMNIEGKFDDMWP</sequence>
<reference evidence="1" key="1">
    <citation type="submission" date="2020-03" db="EMBL/GenBank/DDBJ databases">
        <title>The deep terrestrial virosphere.</title>
        <authorList>
            <person name="Holmfeldt K."/>
            <person name="Nilsson E."/>
            <person name="Simone D."/>
            <person name="Lopez-Fernandez M."/>
            <person name="Wu X."/>
            <person name="de Brujin I."/>
            <person name="Lundin D."/>
            <person name="Andersson A."/>
            <person name="Bertilsson S."/>
            <person name="Dopson M."/>
        </authorList>
    </citation>
    <scope>NUCLEOTIDE SEQUENCE</scope>
    <source>
        <strain evidence="1">MM415B04970</strain>
    </source>
</reference>
<evidence type="ECO:0000313" key="1">
    <source>
        <dbReference type="EMBL" id="QJA96049.1"/>
    </source>
</evidence>
<accession>A0A6M3LPE3</accession>
<dbReference type="AlphaFoldDB" id="A0A6M3LPE3"/>
<gene>
    <name evidence="1" type="ORF">MM415B04970_0006</name>
</gene>
<protein>
    <submittedName>
        <fullName evidence="1">Uncharacterized protein</fullName>
    </submittedName>
</protein>
<organism evidence="1">
    <name type="scientific">viral metagenome</name>
    <dbReference type="NCBI Taxonomy" id="1070528"/>
    <lineage>
        <taxon>unclassified sequences</taxon>
        <taxon>metagenomes</taxon>
        <taxon>organismal metagenomes</taxon>
    </lineage>
</organism>
<name>A0A6M3LPE3_9ZZZZ</name>
<proteinExistence type="predicted"/>
<dbReference type="EMBL" id="MT143366">
    <property type="protein sequence ID" value="QJA96049.1"/>
    <property type="molecule type" value="Genomic_DNA"/>
</dbReference>